<proteinExistence type="predicted"/>
<dbReference type="AlphaFoldDB" id="A0A558R827"/>
<dbReference type="InterPro" id="IPR006429">
    <property type="entry name" value="Phage_lambda_portal"/>
</dbReference>
<comment type="caution">
    <text evidence="2">The sequence shown here is derived from an EMBL/GenBank/DDBJ whole genome shotgun (WGS) entry which is preliminary data.</text>
</comment>
<feature type="compositionally biased region" description="Low complexity" evidence="1">
    <location>
        <begin position="508"/>
        <end position="517"/>
    </location>
</feature>
<protein>
    <submittedName>
        <fullName evidence="2">Phage portal protein</fullName>
    </submittedName>
</protein>
<keyword evidence="3" id="KW-1185">Reference proteome</keyword>
<evidence type="ECO:0000313" key="2">
    <source>
        <dbReference type="EMBL" id="TVV75553.1"/>
    </source>
</evidence>
<dbReference type="EMBL" id="VNIM01000019">
    <property type="protein sequence ID" value="TVV75553.1"/>
    <property type="molecule type" value="Genomic_DNA"/>
</dbReference>
<feature type="region of interest" description="Disordered" evidence="1">
    <location>
        <begin position="484"/>
        <end position="517"/>
    </location>
</feature>
<dbReference type="OrthoDB" id="9770450at2"/>
<gene>
    <name evidence="2" type="ORF">FOY91_06745</name>
</gene>
<dbReference type="NCBIfam" id="TIGR01539">
    <property type="entry name" value="portal_lambda"/>
    <property type="match status" value="1"/>
</dbReference>
<evidence type="ECO:0000313" key="3">
    <source>
        <dbReference type="Proteomes" id="UP000318681"/>
    </source>
</evidence>
<dbReference type="GO" id="GO:0019068">
    <property type="term" value="P:virion assembly"/>
    <property type="evidence" value="ECO:0007669"/>
    <property type="project" value="InterPro"/>
</dbReference>
<evidence type="ECO:0000256" key="1">
    <source>
        <dbReference type="SAM" id="MobiDB-lite"/>
    </source>
</evidence>
<sequence length="517" mass="56627">MTWLDQAIGWLSPGAGERRIAARRRIDMHGRAYDAAKRDHRTASWQAGGTDANAEVGASEEIVRNRCRDLLRNNGWALQIVDTFADHVVGTGIVGAPTGLKGRNAKKVAANWRGWSEACDHDGDHDLNGLLWLSTKGMAESGAAIIRFRRLQFDASVTVAPLQLQVMEPDFLDPLKSGSLNGGGYIDRGIEYDGKGRKVAYWLLPAHPGDVAQFRSRSMQSERVPANEIVYLYNKLRPGQDRGMPLLAPAVMTLRDLRGYLDAELVRKRIASCMAGFITEKEGDNGVALTDPKTGQALAKKFGRLVEKFEPGMMTRLFPGEDITMATPPNAPGIAETAQYYLREAAAAAGVMYEHATGDFSGVNYSSWRAGHHGFRRRMERIQWLVVVHKLCRVIAQRYREAALAAQLLPAANFGWRWTPPGFISVDPYKDAQADLANLRMGKVTLSQLVEERGYDYLEFLAQYAEDIAAAETALGAGVMFDGDPRKVMNPAKGDNTGGGKKADEASNDSTDAADAA</sequence>
<dbReference type="RefSeq" id="WP_145149395.1">
    <property type="nucleotide sequence ID" value="NZ_VNIM01000019.1"/>
</dbReference>
<name>A0A558R827_9SPHN</name>
<organism evidence="2 3">
    <name type="scientific">Alterirhizorhabdus solaris</name>
    <dbReference type="NCBI Taxonomy" id="2529389"/>
    <lineage>
        <taxon>Bacteria</taxon>
        <taxon>Pseudomonadati</taxon>
        <taxon>Pseudomonadota</taxon>
        <taxon>Alphaproteobacteria</taxon>
        <taxon>Sphingomonadales</taxon>
        <taxon>Rhizorhabdaceae</taxon>
        <taxon>Alterirhizorhabdus</taxon>
    </lineage>
</organism>
<dbReference type="GO" id="GO:0005198">
    <property type="term" value="F:structural molecule activity"/>
    <property type="evidence" value="ECO:0007669"/>
    <property type="project" value="InterPro"/>
</dbReference>
<reference evidence="2 3" key="1">
    <citation type="submission" date="2019-07" db="EMBL/GenBank/DDBJ databases">
        <title>Sphingomonas solaris sp. nov., isolated from a solar panel from Boston, Massachusetts.</title>
        <authorList>
            <person name="Tanner K."/>
            <person name="Pascual J."/>
            <person name="Mancuso C."/>
            <person name="Pereto J."/>
            <person name="Khalil A."/>
            <person name="Vilanova C."/>
        </authorList>
    </citation>
    <scope>NUCLEOTIDE SEQUENCE [LARGE SCALE GENOMIC DNA]</scope>
    <source>
        <strain evidence="2 3">R4DWN</strain>
    </source>
</reference>
<dbReference type="Pfam" id="PF05136">
    <property type="entry name" value="Phage_portal_2"/>
    <property type="match status" value="1"/>
</dbReference>
<dbReference type="Proteomes" id="UP000318681">
    <property type="component" value="Unassembled WGS sequence"/>
</dbReference>
<accession>A0A558R827</accession>